<dbReference type="EMBL" id="UHAP01000001">
    <property type="protein sequence ID" value="SUK38140.1"/>
    <property type="molecule type" value="Genomic_DNA"/>
</dbReference>
<organism evidence="2 4">
    <name type="scientific">Staphylococcus aureus</name>
    <dbReference type="NCBI Taxonomy" id="1280"/>
    <lineage>
        <taxon>Bacteria</taxon>
        <taxon>Bacillati</taxon>
        <taxon>Bacillota</taxon>
        <taxon>Bacilli</taxon>
        <taxon>Bacillales</taxon>
        <taxon>Staphylococcaceae</taxon>
        <taxon>Staphylococcus</taxon>
    </lineage>
</organism>
<evidence type="ECO:0000313" key="1">
    <source>
        <dbReference type="EMBL" id="PPJ74705.1"/>
    </source>
</evidence>
<evidence type="ECO:0000313" key="3">
    <source>
        <dbReference type="Proteomes" id="UP000238775"/>
    </source>
</evidence>
<dbReference type="RefSeq" id="WP_000566647.1">
    <property type="nucleotide sequence ID" value="NZ_BAABSP010000013.1"/>
</dbReference>
<evidence type="ECO:0000313" key="2">
    <source>
        <dbReference type="EMBL" id="SUK38140.1"/>
    </source>
</evidence>
<dbReference type="EMBL" id="PGWZ01000362">
    <property type="protein sequence ID" value="PPJ74705.1"/>
    <property type="molecule type" value="Genomic_DNA"/>
</dbReference>
<evidence type="ECO:0000313" key="4">
    <source>
        <dbReference type="Proteomes" id="UP000255091"/>
    </source>
</evidence>
<accession>A0A2S6D635</accession>
<proteinExistence type="predicted"/>
<dbReference type="Proteomes" id="UP000238775">
    <property type="component" value="Unassembled WGS sequence"/>
</dbReference>
<dbReference type="Pfam" id="PF11256">
    <property type="entry name" value="SAV0927-like"/>
    <property type="match status" value="1"/>
</dbReference>
<protein>
    <submittedName>
        <fullName evidence="1">DUF3055 domain-containing protein</fullName>
    </submittedName>
    <submittedName>
        <fullName evidence="2">Putative DUF3055-containing protein</fullName>
    </submittedName>
</protein>
<dbReference type="AlphaFoldDB" id="A0A2S6D635"/>
<name>A0A2S6D635_STAAU</name>
<dbReference type="InterPro" id="IPR021415">
    <property type="entry name" value="SAV0927-like"/>
</dbReference>
<dbReference type="Proteomes" id="UP000255091">
    <property type="component" value="Unassembled WGS sequence"/>
</dbReference>
<reference evidence="1 3" key="1">
    <citation type="submission" date="2017-11" db="EMBL/GenBank/DDBJ databases">
        <authorList>
            <person name="Founou R.C."/>
            <person name="Founou L."/>
            <person name="Allam M."/>
            <person name="Ismail A."/>
            <person name="Essack S.Y."/>
        </authorList>
    </citation>
    <scope>NUCLEOTIDE SEQUENCE [LARGE SCALE GENOMIC DNA]</scope>
    <source>
        <strain evidence="1 3">G703N2B1</strain>
    </source>
</reference>
<reference evidence="2 4" key="2">
    <citation type="submission" date="2018-06" db="EMBL/GenBank/DDBJ databases">
        <authorList>
            <consortium name="Pathogen Informatics"/>
            <person name="Doyle S."/>
        </authorList>
    </citation>
    <scope>NUCLEOTIDE SEQUENCE [LARGE SCALE GENOMIC DNA]</scope>
    <source>
        <strain evidence="2 4">NCTC6133</strain>
    </source>
</reference>
<sequence>MIDMYLYDDNEESQVQFVGFVGEHGRYDLMLVNTNRHYGKTLVLNMQTNKFGIIGTDDLKEEGYIAHILGVNAEEGDEITEYLNEVIH</sequence>
<gene>
    <name evidence="1" type="ORF">CV021_07540</name>
    <name evidence="2" type="ORF">NCTC6133_01078</name>
</gene>